<feature type="region of interest" description="Disordered" evidence="1">
    <location>
        <begin position="128"/>
        <end position="150"/>
    </location>
</feature>
<feature type="region of interest" description="Disordered" evidence="1">
    <location>
        <begin position="1"/>
        <end position="78"/>
    </location>
</feature>
<keyword evidence="3" id="KW-1185">Reference proteome</keyword>
<proteinExistence type="predicted"/>
<feature type="compositionally biased region" description="Polar residues" evidence="1">
    <location>
        <begin position="1"/>
        <end position="13"/>
    </location>
</feature>
<dbReference type="InParanoid" id="A0A4S2MP08"/>
<feature type="compositionally biased region" description="Basic and acidic residues" evidence="1">
    <location>
        <begin position="128"/>
        <end position="137"/>
    </location>
</feature>
<feature type="region of interest" description="Disordered" evidence="1">
    <location>
        <begin position="261"/>
        <end position="283"/>
    </location>
</feature>
<accession>A0A4S2MP08</accession>
<organism evidence="2 3">
    <name type="scientific">Ascodesmis nigricans</name>
    <dbReference type="NCBI Taxonomy" id="341454"/>
    <lineage>
        <taxon>Eukaryota</taxon>
        <taxon>Fungi</taxon>
        <taxon>Dikarya</taxon>
        <taxon>Ascomycota</taxon>
        <taxon>Pezizomycotina</taxon>
        <taxon>Pezizomycetes</taxon>
        <taxon>Pezizales</taxon>
        <taxon>Ascodesmidaceae</taxon>
        <taxon>Ascodesmis</taxon>
    </lineage>
</organism>
<gene>
    <name evidence="2" type="ORF">EX30DRAFT_367003</name>
</gene>
<dbReference type="AlphaFoldDB" id="A0A4S2MP08"/>
<dbReference type="EMBL" id="ML220161">
    <property type="protein sequence ID" value="TGZ76999.1"/>
    <property type="molecule type" value="Genomic_DNA"/>
</dbReference>
<dbReference type="Proteomes" id="UP000298138">
    <property type="component" value="Unassembled WGS sequence"/>
</dbReference>
<reference evidence="2 3" key="1">
    <citation type="submission" date="2019-04" db="EMBL/GenBank/DDBJ databases">
        <title>Comparative genomics and transcriptomics to analyze fruiting body development in filamentous ascomycetes.</title>
        <authorList>
            <consortium name="DOE Joint Genome Institute"/>
            <person name="Lutkenhaus R."/>
            <person name="Traeger S."/>
            <person name="Breuer J."/>
            <person name="Kuo A."/>
            <person name="Lipzen A."/>
            <person name="Pangilinan J."/>
            <person name="Dilworth D."/>
            <person name="Sandor L."/>
            <person name="Poggeler S."/>
            <person name="Barry K."/>
            <person name="Grigoriev I.V."/>
            <person name="Nowrousian M."/>
        </authorList>
    </citation>
    <scope>NUCLEOTIDE SEQUENCE [LARGE SCALE GENOMIC DNA]</scope>
    <source>
        <strain evidence="2 3">CBS 389.68</strain>
    </source>
</reference>
<feature type="compositionally biased region" description="Polar residues" evidence="1">
    <location>
        <begin position="43"/>
        <end position="53"/>
    </location>
</feature>
<protein>
    <submittedName>
        <fullName evidence="2">Uncharacterized protein</fullName>
    </submittedName>
</protein>
<evidence type="ECO:0000256" key="1">
    <source>
        <dbReference type="SAM" id="MobiDB-lite"/>
    </source>
</evidence>
<sequence length="690" mass="76176">MSSPSATMPSNTHMGYADALKQNLAPQSESTQHPAELAPAEASITSQSPQIKNENAHDRQTEPTPAGSSSDIVAANNGGARCSWEESIRLEQEIIQKHGHLPRKPVPSSWTEEIRDYWLKVADKVEESAAEDTDKVVETAAPSTSQADEDVPFPFMDECVEVIVNKTAKEVSESVGLKYPTQPRKNTFTLPVGRPAPQRVPYVQNVKTLVKDNGDSKSSMETTATAMKSVAGCPSPKGNKDSQCQTIDPNVCNVEMGPALAEEPKDQPSTSPEGKQYMASGSDATEDVALVDKKCQIDDSTKAPGYGDIFVHMDVNHIIAAIEEGASDSDWDSDSVFSDEDSESQIDLGYEADCSEGSGSTFFDSLFSGDSGKTSLSSMSQSISKVEIETWLEQNDEAPWPAVDLFGDQITCVEKLLEHSYDALKTKPSDRSPETAEALTLMTALLFGDRTGLEIRTMKAIAVFRHSAWDLRSDLVQEILELDGAEKDSMFEQGVRPPSLQQLFQENSPSLQQGVTILNTLRGLYCDAEKERQSKFKINPTRDGTYASMLRWGLETSFVEQSLRNDPKGEHKIRQLEILWGLLFDRDVPNKLRDFIRPFREYANSAAPSQVRWLRRAMQQCSCFDPRGLLEAIVSRGMREWCHPDIVAFVQRWVDAGYEHQSERESPASKEGRCAAVVEKGCVMTGGLVH</sequence>
<feature type="compositionally biased region" description="Polar residues" evidence="1">
    <location>
        <begin position="24"/>
        <end position="33"/>
    </location>
</feature>
<feature type="compositionally biased region" description="Polar residues" evidence="1">
    <location>
        <begin position="62"/>
        <end position="71"/>
    </location>
</feature>
<evidence type="ECO:0000313" key="2">
    <source>
        <dbReference type="EMBL" id="TGZ76999.1"/>
    </source>
</evidence>
<name>A0A4S2MP08_9PEZI</name>
<evidence type="ECO:0000313" key="3">
    <source>
        <dbReference type="Proteomes" id="UP000298138"/>
    </source>
</evidence>